<protein>
    <submittedName>
        <fullName evidence="1">Uncharacterized protein</fullName>
    </submittedName>
</protein>
<gene>
    <name evidence="1" type="ORF">A2557_07190</name>
</gene>
<dbReference type="AlphaFoldDB" id="A0A1F6H391"/>
<dbReference type="Proteomes" id="UP000177583">
    <property type="component" value="Unassembled WGS sequence"/>
</dbReference>
<evidence type="ECO:0000313" key="1">
    <source>
        <dbReference type="EMBL" id="OGH04764.1"/>
    </source>
</evidence>
<reference evidence="1 2" key="1">
    <citation type="journal article" date="2016" name="Nat. Commun.">
        <title>Thousands of microbial genomes shed light on interconnected biogeochemical processes in an aquifer system.</title>
        <authorList>
            <person name="Anantharaman K."/>
            <person name="Brown C.T."/>
            <person name="Hug L.A."/>
            <person name="Sharon I."/>
            <person name="Castelle C.J."/>
            <person name="Probst A.J."/>
            <person name="Thomas B.C."/>
            <person name="Singh A."/>
            <person name="Wilkins M.J."/>
            <person name="Karaoz U."/>
            <person name="Brodie E.L."/>
            <person name="Williams K.H."/>
            <person name="Hubbard S.S."/>
            <person name="Banfield J.F."/>
        </authorList>
    </citation>
    <scope>NUCLEOTIDE SEQUENCE [LARGE SCALE GENOMIC DNA]</scope>
</reference>
<sequence length="291" mass="32370">MIKKSLLTLCLVFWAFGNLFAETIYLKNGKTLIGKILKYSAQTITVQAVGDHQEREILKDDIYLINFDVNSEQRYIEFKKQMAANVVYLKNGEVIIGRITQYNPEFITIESLKGQGVLQMPTSEVNMITTQDTIVDMNQRTGIGYVQKKSTLNSNDGPASYTSDQLSYKFFLDEKMFGQMLVAFGSSVSNGNTLKVLAMDYRMGMVFDQYKNVQLYYGGSAGILQVTDDKNGVSGSGMSLSGFLGAEMFFPSLPNFGFSGEVGVGYRKAGSYTSTDLSASAFPTFSIHYYF</sequence>
<proteinExistence type="predicted"/>
<organism evidence="1 2">
    <name type="scientific">Candidatus Lambdaproteobacteria bacterium RIFOXYD2_FULL_56_26</name>
    <dbReference type="NCBI Taxonomy" id="1817773"/>
    <lineage>
        <taxon>Bacteria</taxon>
        <taxon>Pseudomonadati</taxon>
        <taxon>Pseudomonadota</taxon>
        <taxon>Candidatus Lambdaproteobacteria</taxon>
    </lineage>
</organism>
<dbReference type="EMBL" id="MFNF01000001">
    <property type="protein sequence ID" value="OGH04764.1"/>
    <property type="molecule type" value="Genomic_DNA"/>
</dbReference>
<accession>A0A1F6H391</accession>
<evidence type="ECO:0000313" key="2">
    <source>
        <dbReference type="Proteomes" id="UP000177583"/>
    </source>
</evidence>
<comment type="caution">
    <text evidence="1">The sequence shown here is derived from an EMBL/GenBank/DDBJ whole genome shotgun (WGS) entry which is preliminary data.</text>
</comment>
<name>A0A1F6H391_9PROT</name>